<sequence length="675" mass="75079">MLTRINTLPRDSRDTLFLLLVIAWVLLPQTPHIPVWCSALAGAVLIWRGWLALGARSLPGKWWLLGLLGLTIAATLFTHKTLLGRDAGVTLLVVLLTLKTLELRARRDAFVVFFLGFFCMLSNFFYSQSLLTAFSMMLGLLGLLTVLVNAHMPVGKPPLLQAAKTAGWMALLGAPIMLVLFLLFPRLAPLWGVPSDAMTGRSGLSASMQVGNIAALALDESVAMRIKFEGRPPPQQDLYFRGPVLSDFDGREWRPQRFNFSSRYGVTSSLVVSGAPVNYEVTLEPTNRPWLFVMEAAEQNPVLPGYQSMMQADLQWMVNRPVTDLVRYKVQSYPSFRHGPTQSALGLREFTELPPGSNPRTLDLARQIRSDARYANAGGAQLAQLVMDRLRTGGYTYTLEPGVYGQNTADEFWFDRKEGFCEHIASSFVILMRALGIPARIVTGYQGGELNAVGGFWVIRQSDAHAWAEVWQEGRGWVRVDPTSAVAPGRTGAFQRLALPQGVVAQALGNISPGFAMQLRATWDAINNGWNQWVLNYTQGKQLSLLKDMGFESPSWADLSYVLICIVVLASLVGAAWTLWDRTQHDPWLRLLARARKRLARAGIQSTAATSPRQLAEKVMAQSTDQGEANTRALYDWLMQLELQRYADTSAISIAHGRQRLHQLRRKFNALVWPA</sequence>
<keyword evidence="1" id="KW-0472">Membrane</keyword>
<dbReference type="Pfam" id="PF01841">
    <property type="entry name" value="Transglut_core"/>
    <property type="match status" value="1"/>
</dbReference>
<dbReference type="Pfam" id="PF11992">
    <property type="entry name" value="TgpA_N"/>
    <property type="match status" value="1"/>
</dbReference>
<dbReference type="SMART" id="SM00460">
    <property type="entry name" value="TGc"/>
    <property type="match status" value="1"/>
</dbReference>
<feature type="transmembrane region" description="Helical" evidence="1">
    <location>
        <begin position="108"/>
        <end position="126"/>
    </location>
</feature>
<feature type="transmembrane region" description="Helical" evidence="1">
    <location>
        <begin position="132"/>
        <end position="154"/>
    </location>
</feature>
<dbReference type="PANTHER" id="PTHR42736">
    <property type="entry name" value="PROTEIN-GLUTAMINE GAMMA-GLUTAMYLTRANSFERASE"/>
    <property type="match status" value="1"/>
</dbReference>
<accession>A0ABW1TS28</accession>
<feature type="transmembrane region" description="Helical" evidence="1">
    <location>
        <begin position="12"/>
        <end position="27"/>
    </location>
</feature>
<feature type="transmembrane region" description="Helical" evidence="1">
    <location>
        <begin position="166"/>
        <end position="184"/>
    </location>
</feature>
<evidence type="ECO:0000313" key="3">
    <source>
        <dbReference type="EMBL" id="MFC6280314.1"/>
    </source>
</evidence>
<dbReference type="InterPro" id="IPR021878">
    <property type="entry name" value="TgpA_N"/>
</dbReference>
<dbReference type="Gene3D" id="3.10.620.30">
    <property type="match status" value="1"/>
</dbReference>
<dbReference type="EMBL" id="JBHSRS010000005">
    <property type="protein sequence ID" value="MFC6280314.1"/>
    <property type="molecule type" value="Genomic_DNA"/>
</dbReference>
<evidence type="ECO:0000313" key="4">
    <source>
        <dbReference type="Proteomes" id="UP001596270"/>
    </source>
</evidence>
<proteinExistence type="predicted"/>
<keyword evidence="1" id="KW-1133">Transmembrane helix</keyword>
<gene>
    <name evidence="3" type="ORF">ACFQND_03585</name>
</gene>
<dbReference type="SUPFAM" id="SSF54001">
    <property type="entry name" value="Cysteine proteinases"/>
    <property type="match status" value="1"/>
</dbReference>
<name>A0ABW1TS28_9BURK</name>
<feature type="transmembrane region" description="Helical" evidence="1">
    <location>
        <begin position="60"/>
        <end position="77"/>
    </location>
</feature>
<feature type="transmembrane region" description="Helical" evidence="1">
    <location>
        <begin position="559"/>
        <end position="580"/>
    </location>
</feature>
<dbReference type="InterPro" id="IPR052901">
    <property type="entry name" value="Bact_TGase-like"/>
</dbReference>
<evidence type="ECO:0000256" key="1">
    <source>
        <dbReference type="SAM" id="Phobius"/>
    </source>
</evidence>
<dbReference type="RefSeq" id="WP_371438896.1">
    <property type="nucleotide sequence ID" value="NZ_JBHSRS010000005.1"/>
</dbReference>
<dbReference type="Proteomes" id="UP001596270">
    <property type="component" value="Unassembled WGS sequence"/>
</dbReference>
<comment type="caution">
    <text evidence="3">The sequence shown here is derived from an EMBL/GenBank/DDBJ whole genome shotgun (WGS) entry which is preliminary data.</text>
</comment>
<keyword evidence="4" id="KW-1185">Reference proteome</keyword>
<dbReference type="InterPro" id="IPR038765">
    <property type="entry name" value="Papain-like_cys_pep_sf"/>
</dbReference>
<dbReference type="PANTHER" id="PTHR42736:SF1">
    <property type="entry name" value="PROTEIN-GLUTAMINE GAMMA-GLUTAMYLTRANSFERASE"/>
    <property type="match status" value="1"/>
</dbReference>
<reference evidence="4" key="1">
    <citation type="journal article" date="2019" name="Int. J. Syst. Evol. Microbiol.">
        <title>The Global Catalogue of Microorganisms (GCM) 10K type strain sequencing project: providing services to taxonomists for standard genome sequencing and annotation.</title>
        <authorList>
            <consortium name="The Broad Institute Genomics Platform"/>
            <consortium name="The Broad Institute Genome Sequencing Center for Infectious Disease"/>
            <person name="Wu L."/>
            <person name="Ma J."/>
        </authorList>
    </citation>
    <scope>NUCLEOTIDE SEQUENCE [LARGE SCALE GENOMIC DNA]</scope>
    <source>
        <strain evidence="4">CCUG 39402</strain>
    </source>
</reference>
<feature type="domain" description="Transglutaminase-like" evidence="2">
    <location>
        <begin position="413"/>
        <end position="484"/>
    </location>
</feature>
<evidence type="ECO:0000259" key="2">
    <source>
        <dbReference type="SMART" id="SM00460"/>
    </source>
</evidence>
<keyword evidence="1" id="KW-0812">Transmembrane</keyword>
<dbReference type="InterPro" id="IPR002931">
    <property type="entry name" value="Transglutaminase-like"/>
</dbReference>
<organism evidence="3 4">
    <name type="scientific">Polaromonas aquatica</name>
    <dbReference type="NCBI Taxonomy" id="332657"/>
    <lineage>
        <taxon>Bacteria</taxon>
        <taxon>Pseudomonadati</taxon>
        <taxon>Pseudomonadota</taxon>
        <taxon>Betaproteobacteria</taxon>
        <taxon>Burkholderiales</taxon>
        <taxon>Comamonadaceae</taxon>
        <taxon>Polaromonas</taxon>
    </lineage>
</organism>
<protein>
    <submittedName>
        <fullName evidence="3">TransglutaminaseTgpA domain-containing protein</fullName>
    </submittedName>
</protein>